<dbReference type="AlphaFoldDB" id="A0A813J3L2"/>
<organism evidence="1 3">
    <name type="scientific">Polarella glacialis</name>
    <name type="common">Dinoflagellate</name>
    <dbReference type="NCBI Taxonomy" id="89957"/>
    <lineage>
        <taxon>Eukaryota</taxon>
        <taxon>Sar</taxon>
        <taxon>Alveolata</taxon>
        <taxon>Dinophyceae</taxon>
        <taxon>Suessiales</taxon>
        <taxon>Suessiaceae</taxon>
        <taxon>Polarella</taxon>
    </lineage>
</organism>
<name>A0A813J3L2_POLGL</name>
<comment type="caution">
    <text evidence="1">The sequence shown here is derived from an EMBL/GenBank/DDBJ whole genome shotgun (WGS) entry which is preliminary data.</text>
</comment>
<dbReference type="EMBL" id="CAJNNW010033716">
    <property type="protein sequence ID" value="CAE8720033.1"/>
    <property type="molecule type" value="Genomic_DNA"/>
</dbReference>
<sequence length="215" mass="22315">MMSGRPRLAVLGSREWYCADARSFAGEAGRALARQFARLELVTNAMDAVQREVAEAFVEEAMVLGRAKPDELSVCLITPSDVPGAVAGKLLAAGSYVVVRVVAGSTHAEARRALADAADACLLISGGPGSAAIAEHVHGNGRPVLCVPATGGAAAGSFWLPASLRQMPSWLSVHPSGIEVWRTLSGPFRSKNEVVAAAEAAAKALQQALQFSAKL</sequence>
<proteinExistence type="predicted"/>
<protein>
    <submittedName>
        <fullName evidence="1">Uncharacterized protein</fullName>
    </submittedName>
</protein>
<evidence type="ECO:0000313" key="1">
    <source>
        <dbReference type="EMBL" id="CAE8664320.1"/>
    </source>
</evidence>
<evidence type="ECO:0000313" key="3">
    <source>
        <dbReference type="Proteomes" id="UP000626109"/>
    </source>
</evidence>
<accession>A0A813J3L2</accession>
<dbReference type="Proteomes" id="UP000626109">
    <property type="component" value="Unassembled WGS sequence"/>
</dbReference>
<reference evidence="1" key="1">
    <citation type="submission" date="2021-02" db="EMBL/GenBank/DDBJ databases">
        <authorList>
            <person name="Dougan E. K."/>
            <person name="Rhodes N."/>
            <person name="Thang M."/>
            <person name="Chan C."/>
        </authorList>
    </citation>
    <scope>NUCLEOTIDE SEQUENCE</scope>
</reference>
<gene>
    <name evidence="1" type="ORF">PGLA2088_LOCUS15531</name>
    <name evidence="2" type="ORF">PGLA2088_LOCUS41055</name>
</gene>
<dbReference type="Gene3D" id="3.40.50.450">
    <property type="match status" value="1"/>
</dbReference>
<dbReference type="EMBL" id="CAJNNW010019262">
    <property type="protein sequence ID" value="CAE8664320.1"/>
    <property type="molecule type" value="Genomic_DNA"/>
</dbReference>
<evidence type="ECO:0000313" key="2">
    <source>
        <dbReference type="EMBL" id="CAE8720033.1"/>
    </source>
</evidence>